<evidence type="ECO:0000256" key="5">
    <source>
        <dbReference type="SAM" id="Phobius"/>
    </source>
</evidence>
<dbReference type="SMART" id="SM00752">
    <property type="entry name" value="HTTM"/>
    <property type="match status" value="1"/>
</dbReference>
<sequence>MIDKDATMIKVKSSARLDAIIQSANIQSRFISIGRAIIAVTQLIFVLFTSQEARFAAIGPQPFGPHCQSWSQAGLYCVVGKEHLSLADVVIAFGLILVISGFYPRWTGILHLYITYTISTAITLPDSGESVALIFVGVLTVVSLSDKRRNCYLTNLDIDSIPPHLQGISRGAIIFGRIQLCFLYAGAVFAKLGIADWENGTALHDIVNNASAGDWFQVLETSGTFEKGWVLAVATWMPTVLELLIAINVIGTANMRRSAFTLVVTLQGGIILSMGLVSFSLIMIGCCLAIITPPPRYSHISVLSTPTEPAVLDDFVAVKADIRPNRFISIFGFHQAFTRPVVCCDGVVTQGRWGGDLALVKIGEPLAVRMRYKLTKKLLGHSTEVVVHDGSDKICARLGPLNGSPFEVEVIPGGSSAPG</sequence>
<evidence type="ECO:0000259" key="6">
    <source>
        <dbReference type="SMART" id="SM00752"/>
    </source>
</evidence>
<dbReference type="NCBIfam" id="TIGR04033">
    <property type="entry name" value="export_SdpB"/>
    <property type="match status" value="1"/>
</dbReference>
<organism evidence="7 8">
    <name type="scientific">Corynebacterium meridianum</name>
    <dbReference type="NCBI Taxonomy" id="2765363"/>
    <lineage>
        <taxon>Bacteria</taxon>
        <taxon>Bacillati</taxon>
        <taxon>Actinomycetota</taxon>
        <taxon>Actinomycetes</taxon>
        <taxon>Mycobacteriales</taxon>
        <taxon>Corynebacteriaceae</taxon>
        <taxon>Corynebacterium</taxon>
    </lineage>
</organism>
<reference evidence="7" key="1">
    <citation type="submission" date="2020-12" db="EMBL/GenBank/DDBJ databases">
        <title>Genome public.</title>
        <authorList>
            <person name="Sun Q."/>
        </authorList>
    </citation>
    <scope>NUCLEOTIDE SEQUENCE</scope>
    <source>
        <strain evidence="7">CCM 8863</strain>
    </source>
</reference>
<keyword evidence="4 5" id="KW-0472">Membrane</keyword>
<keyword evidence="2 5" id="KW-0812">Transmembrane</keyword>
<dbReference type="InterPro" id="IPR023894">
    <property type="entry name" value="Sporulation_SdpB"/>
</dbReference>
<feature type="transmembrane region" description="Helical" evidence="5">
    <location>
        <begin position="84"/>
        <end position="103"/>
    </location>
</feature>
<keyword evidence="3 5" id="KW-1133">Transmembrane helix</keyword>
<evidence type="ECO:0000313" key="8">
    <source>
        <dbReference type="Proteomes" id="UP000645966"/>
    </source>
</evidence>
<name>A0A934I099_9CORY</name>
<evidence type="ECO:0000256" key="1">
    <source>
        <dbReference type="ARBA" id="ARBA00004127"/>
    </source>
</evidence>
<evidence type="ECO:0000256" key="3">
    <source>
        <dbReference type="ARBA" id="ARBA00022989"/>
    </source>
</evidence>
<dbReference type="AlphaFoldDB" id="A0A934I099"/>
<evidence type="ECO:0000256" key="2">
    <source>
        <dbReference type="ARBA" id="ARBA00022692"/>
    </source>
</evidence>
<keyword evidence="8" id="KW-1185">Reference proteome</keyword>
<dbReference type="GO" id="GO:0012505">
    <property type="term" value="C:endomembrane system"/>
    <property type="evidence" value="ECO:0007669"/>
    <property type="project" value="UniProtKB-SubCell"/>
</dbReference>
<protein>
    <recommendedName>
        <fullName evidence="6">HTTM-like domain-containing protein</fullName>
    </recommendedName>
</protein>
<dbReference type="RefSeq" id="WP_198739267.1">
    <property type="nucleotide sequence ID" value="NZ_JAEIOS010000015.1"/>
</dbReference>
<accession>A0A934I099</accession>
<feature type="transmembrane region" description="Helical" evidence="5">
    <location>
        <begin position="229"/>
        <end position="250"/>
    </location>
</feature>
<dbReference type="EMBL" id="JAEIOS010000015">
    <property type="protein sequence ID" value="MBI8990253.1"/>
    <property type="molecule type" value="Genomic_DNA"/>
</dbReference>
<evidence type="ECO:0000256" key="4">
    <source>
        <dbReference type="ARBA" id="ARBA00023136"/>
    </source>
</evidence>
<comment type="subcellular location">
    <subcellularLocation>
        <location evidence="1">Endomembrane system</location>
        <topology evidence="1">Multi-pass membrane protein</topology>
    </subcellularLocation>
</comment>
<dbReference type="Proteomes" id="UP000645966">
    <property type="component" value="Unassembled WGS sequence"/>
</dbReference>
<gene>
    <name evidence="7" type="ORF">JDV75_10870</name>
</gene>
<evidence type="ECO:0000313" key="7">
    <source>
        <dbReference type="EMBL" id="MBI8990253.1"/>
    </source>
</evidence>
<comment type="caution">
    <text evidence="7">The sequence shown here is derived from an EMBL/GenBank/DDBJ whole genome shotgun (WGS) entry which is preliminary data.</text>
</comment>
<dbReference type="InterPro" id="IPR011020">
    <property type="entry name" value="HTTM-like"/>
</dbReference>
<proteinExistence type="predicted"/>
<feature type="transmembrane region" description="Helical" evidence="5">
    <location>
        <begin position="270"/>
        <end position="291"/>
    </location>
</feature>
<feature type="domain" description="HTTM-like" evidence="6">
    <location>
        <begin position="23"/>
        <end position="295"/>
    </location>
</feature>